<dbReference type="RefSeq" id="WP_133564595.1">
    <property type="nucleotide sequence ID" value="NZ_SNZA01000006.1"/>
</dbReference>
<dbReference type="EMBL" id="SNZA01000006">
    <property type="protein sequence ID" value="TDR06263.1"/>
    <property type="molecule type" value="Genomic_DNA"/>
</dbReference>
<dbReference type="OrthoDB" id="6106356at2"/>
<keyword evidence="3" id="KW-1185">Reference proteome</keyword>
<keyword evidence="1" id="KW-1133">Transmembrane helix</keyword>
<sequence length="225" mass="26259">MKLKLRQKILSLRTLQGILLLEVLIIGWGLHALFTLKTERQQDVNTHMYASKQWQKLEAALSHLSDMPMVNVLREKGRITGMQMQDTKSLAEWRQLLISLQHDYWLHPVHMLWQRRGTQWQGDLTWHFTKPATLKPEQNWLPVPEQSSWPSAGELLTTVRHKQAAALLNVDGEEGWYLQGHWLPSLHATLTHIDQNSITFANVQGEQRQLHLDNRWLEPSQQEGH</sequence>
<feature type="transmembrane region" description="Helical" evidence="1">
    <location>
        <begin position="12"/>
        <end position="34"/>
    </location>
</feature>
<keyword evidence="1" id="KW-0812">Transmembrane</keyword>
<organism evidence="2 3">
    <name type="scientific">Marinomonas communis</name>
    <dbReference type="NCBI Taxonomy" id="28254"/>
    <lineage>
        <taxon>Bacteria</taxon>
        <taxon>Pseudomonadati</taxon>
        <taxon>Pseudomonadota</taxon>
        <taxon>Gammaproteobacteria</taxon>
        <taxon>Oceanospirillales</taxon>
        <taxon>Oceanospirillaceae</taxon>
        <taxon>Marinomonas</taxon>
    </lineage>
</organism>
<proteinExistence type="predicted"/>
<comment type="caution">
    <text evidence="2">The sequence shown here is derived from an EMBL/GenBank/DDBJ whole genome shotgun (WGS) entry which is preliminary data.</text>
</comment>
<reference evidence="2 3" key="1">
    <citation type="submission" date="2019-03" db="EMBL/GenBank/DDBJ databases">
        <title>Genomic Encyclopedia of Type Strains, Phase IV (KMG-IV): sequencing the most valuable type-strain genomes for metagenomic binning, comparative biology and taxonomic classification.</title>
        <authorList>
            <person name="Goeker M."/>
        </authorList>
    </citation>
    <scope>NUCLEOTIDE SEQUENCE [LARGE SCALE GENOMIC DNA]</scope>
    <source>
        <strain evidence="2 3">DSM 5604</strain>
    </source>
</reference>
<evidence type="ECO:0000313" key="3">
    <source>
        <dbReference type="Proteomes" id="UP000295729"/>
    </source>
</evidence>
<dbReference type="AlphaFoldDB" id="A0A4R6X2Z4"/>
<dbReference type="Proteomes" id="UP000295729">
    <property type="component" value="Unassembled WGS sequence"/>
</dbReference>
<protein>
    <submittedName>
        <fullName evidence="2">Uncharacterized protein</fullName>
    </submittedName>
</protein>
<gene>
    <name evidence="2" type="ORF">C8D85_3193</name>
</gene>
<accession>A0A4R6X2Z4</accession>
<evidence type="ECO:0000256" key="1">
    <source>
        <dbReference type="SAM" id="Phobius"/>
    </source>
</evidence>
<keyword evidence="1" id="KW-0472">Membrane</keyword>
<name>A0A4R6X2Z4_9GAMM</name>
<evidence type="ECO:0000313" key="2">
    <source>
        <dbReference type="EMBL" id="TDR06263.1"/>
    </source>
</evidence>